<gene>
    <name evidence="2" type="ORF">JNA65_28235</name>
</gene>
<dbReference type="AlphaFoldDB" id="A0ABD4PK98"/>
<dbReference type="Pfam" id="PF18819">
    <property type="entry name" value="MuF_C"/>
    <property type="match status" value="1"/>
</dbReference>
<comment type="caution">
    <text evidence="2">The sequence shown here is derived from an EMBL/GenBank/DDBJ whole genome shotgun (WGS) entry which is preliminary data.</text>
</comment>
<sequence length="116" mass="12643">TGTPPARLLAMSGKNVLHADSMKHQNDGIALTPEDFAQLPAMLAAPDAVLWDHVHQNLLYITETRDGTAKIAVNAPYSVKRQPDKLDVVINAYRVSRNTLIDAVQGGKMEILEGKL</sequence>
<accession>A0ABD4PK98</accession>
<proteinExistence type="predicted"/>
<dbReference type="InterPro" id="IPR041131">
    <property type="entry name" value="MuF_C"/>
</dbReference>
<name>A0ABD4PK98_ECOLX</name>
<feature type="non-terminal residue" evidence="2">
    <location>
        <position position="1"/>
    </location>
</feature>
<reference evidence="2 3" key="1">
    <citation type="submission" date="2021-01" db="EMBL/GenBank/DDBJ databases">
        <title>Genomes of Escherichia coli STEC strains from raw meat-based diets for companion animals.</title>
        <authorList>
            <person name="Stevens M.J.A."/>
            <person name="Stephan R."/>
        </authorList>
    </citation>
    <scope>NUCLEOTIDE SEQUENCE [LARGE SCALE GENOMIC DNA]</scope>
    <source>
        <strain evidence="2 3">LSC1-58</strain>
    </source>
</reference>
<evidence type="ECO:0000313" key="2">
    <source>
        <dbReference type="EMBL" id="MBL6237702.1"/>
    </source>
</evidence>
<protein>
    <submittedName>
        <fullName evidence="2">Phage head morphogenesis protein</fullName>
    </submittedName>
</protein>
<dbReference type="Proteomes" id="UP000615017">
    <property type="component" value="Unassembled WGS sequence"/>
</dbReference>
<organism evidence="2 3">
    <name type="scientific">Escherichia coli</name>
    <dbReference type="NCBI Taxonomy" id="562"/>
    <lineage>
        <taxon>Bacteria</taxon>
        <taxon>Pseudomonadati</taxon>
        <taxon>Pseudomonadota</taxon>
        <taxon>Gammaproteobacteria</taxon>
        <taxon>Enterobacterales</taxon>
        <taxon>Enterobacteriaceae</taxon>
        <taxon>Escherichia</taxon>
    </lineage>
</organism>
<evidence type="ECO:0000313" key="3">
    <source>
        <dbReference type="Proteomes" id="UP000615017"/>
    </source>
</evidence>
<feature type="domain" description="Phage MuF C-terminal" evidence="1">
    <location>
        <begin position="22"/>
        <end position="101"/>
    </location>
</feature>
<evidence type="ECO:0000259" key="1">
    <source>
        <dbReference type="Pfam" id="PF18819"/>
    </source>
</evidence>
<dbReference type="EMBL" id="JAETYZ010000211">
    <property type="protein sequence ID" value="MBL6237702.1"/>
    <property type="molecule type" value="Genomic_DNA"/>
</dbReference>